<dbReference type="Proteomes" id="UP000337909">
    <property type="component" value="Unassembled WGS sequence"/>
</dbReference>
<feature type="chain" id="PRO_5023105584" evidence="1">
    <location>
        <begin position="24"/>
        <end position="502"/>
    </location>
</feature>
<name>A0A5E7AEY3_PSEFL</name>
<dbReference type="RefSeq" id="WP_150640932.1">
    <property type="nucleotide sequence ID" value="NZ_CABVHQ010000005.1"/>
</dbReference>
<dbReference type="PANTHER" id="PTHR34990:SF2">
    <property type="entry name" value="BLL8164 PROTEIN"/>
    <property type="match status" value="1"/>
</dbReference>
<proteinExistence type="predicted"/>
<accession>A0A5E7AEY3</accession>
<dbReference type="SUPFAM" id="SSF56300">
    <property type="entry name" value="Metallo-dependent phosphatases"/>
    <property type="match status" value="1"/>
</dbReference>
<dbReference type="AlphaFoldDB" id="A0A5E7AEY3"/>
<reference evidence="2 3" key="1">
    <citation type="submission" date="2019-09" db="EMBL/GenBank/DDBJ databases">
        <authorList>
            <person name="Chandra G."/>
            <person name="Truman W A."/>
        </authorList>
    </citation>
    <scope>NUCLEOTIDE SEQUENCE [LARGE SCALE GENOMIC DNA]</scope>
    <source>
        <strain evidence="2">PS691</strain>
    </source>
</reference>
<dbReference type="PANTHER" id="PTHR34990">
    <property type="entry name" value="UDP-2,3-DIACYLGLUCOSAMINE HYDROLASE-RELATED"/>
    <property type="match status" value="1"/>
</dbReference>
<keyword evidence="1" id="KW-0732">Signal</keyword>
<dbReference type="EMBL" id="CABVHQ010000005">
    <property type="protein sequence ID" value="VVN77536.1"/>
    <property type="molecule type" value="Genomic_DNA"/>
</dbReference>
<protein>
    <submittedName>
        <fullName evidence="2">Uncharacterized protein</fullName>
    </submittedName>
</protein>
<dbReference type="GO" id="GO:0008758">
    <property type="term" value="F:UDP-2,3-diacylglucosamine hydrolase activity"/>
    <property type="evidence" value="ECO:0007669"/>
    <property type="project" value="TreeGrafter"/>
</dbReference>
<evidence type="ECO:0000256" key="1">
    <source>
        <dbReference type="SAM" id="SignalP"/>
    </source>
</evidence>
<dbReference type="GO" id="GO:0016020">
    <property type="term" value="C:membrane"/>
    <property type="evidence" value="ECO:0007669"/>
    <property type="project" value="GOC"/>
</dbReference>
<dbReference type="OrthoDB" id="5483353at2"/>
<dbReference type="InterPro" id="IPR029052">
    <property type="entry name" value="Metallo-depent_PP-like"/>
</dbReference>
<feature type="signal peptide" evidence="1">
    <location>
        <begin position="1"/>
        <end position="23"/>
    </location>
</feature>
<dbReference type="InterPro" id="IPR043461">
    <property type="entry name" value="LpxH-like"/>
</dbReference>
<dbReference type="GO" id="GO:0009245">
    <property type="term" value="P:lipid A biosynthetic process"/>
    <property type="evidence" value="ECO:0007669"/>
    <property type="project" value="TreeGrafter"/>
</dbReference>
<organism evidence="2 3">
    <name type="scientific">Pseudomonas fluorescens</name>
    <dbReference type="NCBI Taxonomy" id="294"/>
    <lineage>
        <taxon>Bacteria</taxon>
        <taxon>Pseudomonadati</taxon>
        <taxon>Pseudomonadota</taxon>
        <taxon>Gammaproteobacteria</taxon>
        <taxon>Pseudomonadales</taxon>
        <taxon>Pseudomonadaceae</taxon>
        <taxon>Pseudomonas</taxon>
    </lineage>
</organism>
<evidence type="ECO:0000313" key="2">
    <source>
        <dbReference type="EMBL" id="VVN77536.1"/>
    </source>
</evidence>
<gene>
    <name evidence="2" type="ORF">PS691_00825</name>
</gene>
<evidence type="ECO:0000313" key="3">
    <source>
        <dbReference type="Proteomes" id="UP000337909"/>
    </source>
</evidence>
<sequence length="502" mass="55987" precursor="true">MKRRLYAALLACFSVLVVGEGSAQERLGVFVSDLHFGLGRTADGHWHPYEDFRWSQALRGFLAAISREGHDQVDLIIVGDFLELWQLPNDIHCQGSGAGAGCSVAELVDLSRRIIKAHDADLQALKDFSTRGSNRLYVVPGNHDAALLIPAVRAPLIERLGAQNGRVFFVESGLWVSEDKRIVAEHGQQIGSDVNAFADWPKVTTTDSNGTQLMIRSWGERFVQQLFNEQEMSYPVIDNLNPETAGARYRMSERGVGGTVKDLARFIAFNIFETTPGQKYRALSTNGAHDPPFNRAAAEKVGHRLFSYSLPEGDSFKEQLQDTNPEGEELRRELDEMLKTLSTEDLEMLCRNAVVYTKINPCNPVLSALVVDVLVPRTAIFKRHLRAREEALGPFDLFVYGHTHRWESRWKVPLSNTHSVTVVNTGAFQRLVDEEAFLQLAAAKGITPAQALRELRPEDLTACYSAVFVRPGTLRPVAELWLWEMSESGGGRFRAPGIADCR</sequence>